<comment type="catalytic activity">
    <reaction evidence="10">
        <text>O-phospho-L-homoserine + H2O = L-threonine + phosphate</text>
        <dbReference type="Rhea" id="RHEA:10840"/>
        <dbReference type="ChEBI" id="CHEBI:15377"/>
        <dbReference type="ChEBI" id="CHEBI:43474"/>
        <dbReference type="ChEBI" id="CHEBI:57590"/>
        <dbReference type="ChEBI" id="CHEBI:57926"/>
        <dbReference type="EC" id="4.2.3.1"/>
    </reaction>
</comment>
<dbReference type="Proteomes" id="UP000199532">
    <property type="component" value="Unassembled WGS sequence"/>
</dbReference>
<dbReference type="GO" id="GO:0030170">
    <property type="term" value="F:pyridoxal phosphate binding"/>
    <property type="evidence" value="ECO:0007669"/>
    <property type="project" value="InterPro"/>
</dbReference>
<keyword evidence="6" id="KW-0028">Amino-acid biosynthesis</keyword>
<dbReference type="GO" id="GO:0009088">
    <property type="term" value="P:threonine biosynthetic process"/>
    <property type="evidence" value="ECO:0007669"/>
    <property type="project" value="UniProtKB-UniRule"/>
</dbReference>
<dbReference type="EC" id="4.2.3.1" evidence="4 11"/>
<proteinExistence type="inferred from homology"/>
<keyword evidence="16" id="KW-1185">Reference proteome</keyword>
<organism evidence="15 16">
    <name type="scientific">Dyadobacter koreensis</name>
    <dbReference type="NCBI Taxonomy" id="408657"/>
    <lineage>
        <taxon>Bacteria</taxon>
        <taxon>Pseudomonadati</taxon>
        <taxon>Bacteroidota</taxon>
        <taxon>Cytophagia</taxon>
        <taxon>Cytophagales</taxon>
        <taxon>Spirosomataceae</taxon>
        <taxon>Dyadobacter</taxon>
    </lineage>
</organism>
<feature type="domain" description="Threonine synthase N-terminal" evidence="14">
    <location>
        <begin position="3"/>
        <end position="80"/>
    </location>
</feature>
<evidence type="ECO:0000256" key="9">
    <source>
        <dbReference type="ARBA" id="ARBA00023239"/>
    </source>
</evidence>
<evidence type="ECO:0000313" key="16">
    <source>
        <dbReference type="Proteomes" id="UP000199532"/>
    </source>
</evidence>
<dbReference type="InterPro" id="IPR037158">
    <property type="entry name" value="Thr_synth_N_sf"/>
</dbReference>
<evidence type="ECO:0000256" key="12">
    <source>
        <dbReference type="PIRSR" id="PIRSR604450-51"/>
    </source>
</evidence>
<evidence type="ECO:0000256" key="10">
    <source>
        <dbReference type="ARBA" id="ARBA00049144"/>
    </source>
</evidence>
<dbReference type="Pfam" id="PF00291">
    <property type="entry name" value="PALP"/>
    <property type="match status" value="1"/>
</dbReference>
<dbReference type="NCBIfam" id="TIGR00260">
    <property type="entry name" value="thrC"/>
    <property type="match status" value="1"/>
</dbReference>
<keyword evidence="7" id="KW-0791">Threonine biosynthesis</keyword>
<dbReference type="InterPro" id="IPR004450">
    <property type="entry name" value="Thr_synthase-like"/>
</dbReference>
<evidence type="ECO:0000256" key="4">
    <source>
        <dbReference type="ARBA" id="ARBA00013028"/>
    </source>
</evidence>
<dbReference type="EMBL" id="FNXY01000014">
    <property type="protein sequence ID" value="SEJ73166.1"/>
    <property type="molecule type" value="Genomic_DNA"/>
</dbReference>
<dbReference type="Pfam" id="PF14821">
    <property type="entry name" value="Thr_synth_N"/>
    <property type="match status" value="1"/>
</dbReference>
<dbReference type="RefSeq" id="WP_090342489.1">
    <property type="nucleotide sequence ID" value="NZ_FNXY01000014.1"/>
</dbReference>
<dbReference type="PROSITE" id="PS00165">
    <property type="entry name" value="DEHYDRATASE_SER_THR"/>
    <property type="match status" value="1"/>
</dbReference>
<sequence length="435" mass="48612">MIFYSTKTASLKASLEEAVFRSLPPDNGLYMPESIPKVSQEFLDTIDNKTFKEIAVEITNTLLGDDIPREDIEKLIESAFDFDAPVLKITPNDYVLELFHGPSMAFKDFGARFMAALMSYFLVKSQKEIQILVATSGDTGGAVAQGFYKVPGISVTILYPSGKVSEIQEKQLTTLGHNVTALEVDGTFDDCQKLVKEAFLDSELTEKFNLASANSINIARLIPQSFYFFAAYAQLKKLGKPVVFSVPSGNFGNLSAGLLAYRMGLPVEHFIASTNLNNSVPRYLEQGSFEPHTSIETISNAMDVGNPSNFVRMVRFFGDDWNLVKEKISGYFFNDEETQESMREVFENSNYVLCPHTAIAYRGLQEYRKNSEGNFTGVFLSTAHPAKFIDLVEETLGKSVEIPERLKLLISIEKESVKMKPSYLEFKSFLLSKLS</sequence>
<evidence type="ECO:0000256" key="1">
    <source>
        <dbReference type="ARBA" id="ARBA00001933"/>
    </source>
</evidence>
<dbReference type="Gene3D" id="3.40.50.1100">
    <property type="match status" value="2"/>
</dbReference>
<dbReference type="OrthoDB" id="9763107at2"/>
<evidence type="ECO:0000256" key="6">
    <source>
        <dbReference type="ARBA" id="ARBA00022605"/>
    </source>
</evidence>
<keyword evidence="8 12" id="KW-0663">Pyridoxal phosphate</keyword>
<reference evidence="15 16" key="1">
    <citation type="submission" date="2016-10" db="EMBL/GenBank/DDBJ databases">
        <authorList>
            <person name="de Groot N.N."/>
        </authorList>
    </citation>
    <scope>NUCLEOTIDE SEQUENCE [LARGE SCALE GENOMIC DNA]</scope>
    <source>
        <strain evidence="15 16">DSM 19938</strain>
    </source>
</reference>
<dbReference type="PANTHER" id="PTHR42690:SF1">
    <property type="entry name" value="THREONINE SYNTHASE-LIKE 2"/>
    <property type="match status" value="1"/>
</dbReference>
<evidence type="ECO:0000259" key="13">
    <source>
        <dbReference type="Pfam" id="PF00291"/>
    </source>
</evidence>
<evidence type="ECO:0000256" key="11">
    <source>
        <dbReference type="NCBIfam" id="TIGR00260"/>
    </source>
</evidence>
<dbReference type="Gene3D" id="3.90.1380.10">
    <property type="entry name" value="Threonine synthase, N-terminal domain"/>
    <property type="match status" value="1"/>
</dbReference>
<dbReference type="SUPFAM" id="SSF53686">
    <property type="entry name" value="Tryptophan synthase beta subunit-like PLP-dependent enzymes"/>
    <property type="match status" value="1"/>
</dbReference>
<evidence type="ECO:0000313" key="15">
    <source>
        <dbReference type="EMBL" id="SEJ73166.1"/>
    </source>
</evidence>
<comment type="pathway">
    <text evidence="2">Amino-acid biosynthesis; L-threonine biosynthesis; L-threonine from L-aspartate: step 5/5.</text>
</comment>
<evidence type="ECO:0000256" key="8">
    <source>
        <dbReference type="ARBA" id="ARBA00022898"/>
    </source>
</evidence>
<dbReference type="STRING" id="408657.SAMN04487995_6163"/>
<protein>
    <recommendedName>
        <fullName evidence="5 11">Threonine synthase</fullName>
        <ecNumber evidence="4 11">4.2.3.1</ecNumber>
    </recommendedName>
</protein>
<evidence type="ECO:0000256" key="7">
    <source>
        <dbReference type="ARBA" id="ARBA00022697"/>
    </source>
</evidence>
<comment type="similarity">
    <text evidence="3">Belongs to the threonine synthase family.</text>
</comment>
<feature type="modified residue" description="N6-(pyridoxal phosphate)lysine" evidence="12">
    <location>
        <position position="107"/>
    </location>
</feature>
<dbReference type="InterPro" id="IPR000634">
    <property type="entry name" value="Ser/Thr_deHydtase_PyrdxlP-BS"/>
</dbReference>
<dbReference type="InterPro" id="IPR029144">
    <property type="entry name" value="Thr_synth_N"/>
</dbReference>
<dbReference type="UniPathway" id="UPA00050">
    <property type="reaction ID" value="UER00065"/>
</dbReference>
<evidence type="ECO:0000256" key="5">
    <source>
        <dbReference type="ARBA" id="ARBA00018679"/>
    </source>
</evidence>
<evidence type="ECO:0000256" key="3">
    <source>
        <dbReference type="ARBA" id="ARBA00005517"/>
    </source>
</evidence>
<name>A0A1H7B7P1_9BACT</name>
<dbReference type="InterPro" id="IPR001926">
    <property type="entry name" value="TrpB-like_PALP"/>
</dbReference>
<evidence type="ECO:0000259" key="14">
    <source>
        <dbReference type="Pfam" id="PF14821"/>
    </source>
</evidence>
<keyword evidence="9" id="KW-0456">Lyase</keyword>
<dbReference type="PANTHER" id="PTHR42690">
    <property type="entry name" value="THREONINE SYNTHASE FAMILY MEMBER"/>
    <property type="match status" value="1"/>
</dbReference>
<gene>
    <name evidence="15" type="ORF">SAMN04487995_6163</name>
</gene>
<dbReference type="GO" id="GO:0004795">
    <property type="term" value="F:threonine synthase activity"/>
    <property type="evidence" value="ECO:0007669"/>
    <property type="project" value="UniProtKB-UniRule"/>
</dbReference>
<feature type="domain" description="Tryptophan synthase beta chain-like PALP" evidence="13">
    <location>
        <begin position="96"/>
        <end position="372"/>
    </location>
</feature>
<accession>A0A1H7B7P1</accession>
<dbReference type="AlphaFoldDB" id="A0A1H7B7P1"/>
<dbReference type="InterPro" id="IPR051166">
    <property type="entry name" value="Threonine_Synthase"/>
</dbReference>
<comment type="cofactor">
    <cofactor evidence="1 12">
        <name>pyridoxal 5'-phosphate</name>
        <dbReference type="ChEBI" id="CHEBI:597326"/>
    </cofactor>
</comment>
<evidence type="ECO:0000256" key="2">
    <source>
        <dbReference type="ARBA" id="ARBA00004979"/>
    </source>
</evidence>
<dbReference type="InterPro" id="IPR036052">
    <property type="entry name" value="TrpB-like_PALP_sf"/>
</dbReference>